<dbReference type="Proteomes" id="UP001152607">
    <property type="component" value="Unassembled WGS sequence"/>
</dbReference>
<accession>A0A9W4UGW5</accession>
<feature type="region of interest" description="Disordered" evidence="1">
    <location>
        <begin position="106"/>
        <end position="125"/>
    </location>
</feature>
<dbReference type="EMBL" id="CAOQHR010000006">
    <property type="protein sequence ID" value="CAI6335755.1"/>
    <property type="molecule type" value="Genomic_DNA"/>
</dbReference>
<organism evidence="3 4">
    <name type="scientific">Periconia digitata</name>
    <dbReference type="NCBI Taxonomy" id="1303443"/>
    <lineage>
        <taxon>Eukaryota</taxon>
        <taxon>Fungi</taxon>
        <taxon>Dikarya</taxon>
        <taxon>Ascomycota</taxon>
        <taxon>Pezizomycotina</taxon>
        <taxon>Dothideomycetes</taxon>
        <taxon>Pleosporomycetidae</taxon>
        <taxon>Pleosporales</taxon>
        <taxon>Massarineae</taxon>
        <taxon>Periconiaceae</taxon>
        <taxon>Periconia</taxon>
    </lineage>
</organism>
<feature type="signal peptide" evidence="2">
    <location>
        <begin position="1"/>
        <end position="19"/>
    </location>
</feature>
<comment type="caution">
    <text evidence="3">The sequence shown here is derived from an EMBL/GenBank/DDBJ whole genome shotgun (WGS) entry which is preliminary data.</text>
</comment>
<evidence type="ECO:0000256" key="2">
    <source>
        <dbReference type="SAM" id="SignalP"/>
    </source>
</evidence>
<sequence>MLVDPGFLVLLISGAFASAATSPPSTSDSTYASLVTKSAIASQSGQPTSPPLPSDIVPTPSNPQISCYTLSPGTQVACISQVDGHLELSRSTFESDTYTAATAQPTASGFQGASNPPPSQSLVPGRNNEIVVTVPTIIGIQSDVVAPTAPVQQDDAPAVPDAASPAPATAKPTVANGLLIDIVSNLKVSPSKTSPTSRTIPASADAVASQPIQELPSQRPALTVGGQLTLGPAATLTLTPGLSTTLGVDSAATFIAITTADTGNTVILVSSSGTAVTATVTNTLQTSTVPATDFGGTPTVAARPAAGSGDSNTDEQGSAIIARTWPAWYGNLVVGVLGLGLVV</sequence>
<evidence type="ECO:0000313" key="3">
    <source>
        <dbReference type="EMBL" id="CAI6335755.1"/>
    </source>
</evidence>
<reference evidence="3" key="1">
    <citation type="submission" date="2023-01" db="EMBL/GenBank/DDBJ databases">
        <authorList>
            <person name="Van Ghelder C."/>
            <person name="Rancurel C."/>
        </authorList>
    </citation>
    <scope>NUCLEOTIDE SEQUENCE</scope>
    <source>
        <strain evidence="3">CNCM I-4278</strain>
    </source>
</reference>
<feature type="chain" id="PRO_5040957844" evidence="2">
    <location>
        <begin position="20"/>
        <end position="343"/>
    </location>
</feature>
<dbReference type="AlphaFoldDB" id="A0A9W4UGW5"/>
<name>A0A9W4UGW5_9PLEO</name>
<proteinExistence type="predicted"/>
<keyword evidence="2" id="KW-0732">Signal</keyword>
<protein>
    <submittedName>
        <fullName evidence="3">Uncharacterized protein</fullName>
    </submittedName>
</protein>
<gene>
    <name evidence="3" type="ORF">PDIGIT_LOCUS8840</name>
</gene>
<evidence type="ECO:0000313" key="4">
    <source>
        <dbReference type="Proteomes" id="UP001152607"/>
    </source>
</evidence>
<keyword evidence="4" id="KW-1185">Reference proteome</keyword>
<evidence type="ECO:0000256" key="1">
    <source>
        <dbReference type="SAM" id="MobiDB-lite"/>
    </source>
</evidence>